<evidence type="ECO:0000313" key="1">
    <source>
        <dbReference type="EMBL" id="RZM77461.1"/>
    </source>
</evidence>
<dbReference type="Pfam" id="PF13563">
    <property type="entry name" value="2_5_RNA_ligase2"/>
    <property type="match status" value="1"/>
</dbReference>
<evidence type="ECO:0000313" key="2">
    <source>
        <dbReference type="Proteomes" id="UP000292459"/>
    </source>
</evidence>
<accession>A0A4Q7E9B4</accession>
<dbReference type="Gene3D" id="3.90.1140.10">
    <property type="entry name" value="Cyclic phosphodiesterase"/>
    <property type="match status" value="1"/>
</dbReference>
<gene>
    <name evidence="1" type="ORF">DYY88_17235</name>
</gene>
<name>A0A4Q7E9B4_9CYAN</name>
<dbReference type="EMBL" id="QVFV01000004">
    <property type="protein sequence ID" value="RZM77461.1"/>
    <property type="molecule type" value="Genomic_DNA"/>
</dbReference>
<dbReference type="InterPro" id="IPR009097">
    <property type="entry name" value="Cyclic_Pdiesterase"/>
</dbReference>
<dbReference type="InterPro" id="IPR050580">
    <property type="entry name" value="2H_phosphoesterase_YjcG-like"/>
</dbReference>
<dbReference type="GO" id="GO:0016874">
    <property type="term" value="F:ligase activity"/>
    <property type="evidence" value="ECO:0007669"/>
    <property type="project" value="UniProtKB-KW"/>
</dbReference>
<dbReference type="Proteomes" id="UP000292459">
    <property type="component" value="Unassembled WGS sequence"/>
</dbReference>
<sequence>MTDVTASATHASQSRYFLALMPPPDIQAAATALKHYFRENYRSQAALKSPPHITLQAPFTWPDEERDRLFATLAAFRPSALPIPVHLSGFGAFPPRVIFLAVQPTPALMQLQAELSQYLAATLDLVDRRSRDRPFRPHLTVAFRDLKPAAFRHAWPEFEQRSADYRFTSSAITLLRHTGKTWITLRDIEMS</sequence>
<dbReference type="AlphaFoldDB" id="A0A4Q7E9B4"/>
<dbReference type="PANTHER" id="PTHR40037">
    <property type="entry name" value="PHOSPHOESTERASE YJCG-RELATED"/>
    <property type="match status" value="1"/>
</dbReference>
<reference evidence="1 2" key="1">
    <citation type="submission" date="2018-11" db="EMBL/GenBank/DDBJ databases">
        <title>Whole genome sequencing of an environmental sample.</title>
        <authorList>
            <person name="Sarangi A.N."/>
            <person name="Singh D."/>
            <person name="Tripathy S."/>
        </authorList>
    </citation>
    <scope>NUCLEOTIDE SEQUENCE [LARGE SCALE GENOMIC DNA]</scope>
    <source>
        <strain evidence="1 2">Lakshadweep</strain>
    </source>
</reference>
<dbReference type="OrthoDB" id="1524661at2"/>
<protein>
    <submittedName>
        <fullName evidence="1">2'-5' RNA ligase family protein</fullName>
    </submittedName>
</protein>
<organism evidence="1 2">
    <name type="scientific">Leptolyngbya iicbica LK</name>
    <dbReference type="NCBI Taxonomy" id="2294035"/>
    <lineage>
        <taxon>Bacteria</taxon>
        <taxon>Bacillati</taxon>
        <taxon>Cyanobacteriota</taxon>
        <taxon>Cyanophyceae</taxon>
        <taxon>Leptolyngbyales</taxon>
        <taxon>Leptolyngbyaceae</taxon>
        <taxon>Leptolyngbya group</taxon>
        <taxon>Leptolyngbya</taxon>
        <taxon>Leptolyngbya iicbica</taxon>
    </lineage>
</organism>
<dbReference type="PANTHER" id="PTHR40037:SF1">
    <property type="entry name" value="PHOSPHOESTERASE SAOUHSC_00951-RELATED"/>
    <property type="match status" value="1"/>
</dbReference>
<keyword evidence="2" id="KW-1185">Reference proteome</keyword>
<keyword evidence="1" id="KW-0436">Ligase</keyword>
<proteinExistence type="predicted"/>
<dbReference type="SUPFAM" id="SSF55144">
    <property type="entry name" value="LigT-like"/>
    <property type="match status" value="1"/>
</dbReference>
<comment type="caution">
    <text evidence="1">The sequence shown here is derived from an EMBL/GenBank/DDBJ whole genome shotgun (WGS) entry which is preliminary data.</text>
</comment>